<protein>
    <submittedName>
        <fullName evidence="1">Uncharacterized protein</fullName>
    </submittedName>
</protein>
<sequence length="202" mass="20698">MFTLLGSGPAVVGHHLATEDPVSWRRATAGALAVFALAWPAARPALPARHVLAATGLAQLLLHGALSVQWRVRHGHAEAHHGVLPGAGHGPHHAQWTVTAAHCLVAWGLALLMYRADEVLSRLPQTLGRWARTAVGVAAAALGASRRTGLRPGPRAVPVAPGGPAPRPTVTAMLCHAVVRRGPPARGAGDVSLILAGSSPAG</sequence>
<name>A0A5P2DUU6_STRVZ</name>
<dbReference type="Proteomes" id="UP000324101">
    <property type="component" value="Chromosome"/>
</dbReference>
<proteinExistence type="predicted"/>
<dbReference type="EMBL" id="CP029189">
    <property type="protein sequence ID" value="QES58107.1"/>
    <property type="molecule type" value="Genomic_DNA"/>
</dbReference>
<gene>
    <name evidence="1" type="ORF">DEJ51_31460</name>
</gene>
<dbReference type="OrthoDB" id="4199305at2"/>
<dbReference type="RefSeq" id="WP_150261018.1">
    <property type="nucleotide sequence ID" value="NZ_CP029189.1"/>
</dbReference>
<organism evidence="1 2">
    <name type="scientific">Streptomyces venezuelae</name>
    <dbReference type="NCBI Taxonomy" id="54571"/>
    <lineage>
        <taxon>Bacteria</taxon>
        <taxon>Bacillati</taxon>
        <taxon>Actinomycetota</taxon>
        <taxon>Actinomycetes</taxon>
        <taxon>Kitasatosporales</taxon>
        <taxon>Streptomycetaceae</taxon>
        <taxon>Streptomyces</taxon>
    </lineage>
</organism>
<accession>A0A5P2DUU6</accession>
<dbReference type="AlphaFoldDB" id="A0A5P2DUU6"/>
<evidence type="ECO:0000313" key="2">
    <source>
        <dbReference type="Proteomes" id="UP000324101"/>
    </source>
</evidence>
<evidence type="ECO:0000313" key="1">
    <source>
        <dbReference type="EMBL" id="QES58107.1"/>
    </source>
</evidence>
<reference evidence="1 2" key="1">
    <citation type="submission" date="2018-05" db="EMBL/GenBank/DDBJ databases">
        <title>Streptomyces venezuelae.</title>
        <authorList>
            <person name="Kim W."/>
            <person name="Lee N."/>
            <person name="Cho B.-K."/>
        </authorList>
    </citation>
    <scope>NUCLEOTIDE SEQUENCE [LARGE SCALE GENOMIC DNA]</scope>
    <source>
        <strain evidence="1 2">ATCC 21018</strain>
    </source>
</reference>